<name>A0ABV7IHX2_9RHOB</name>
<gene>
    <name evidence="1" type="ORF">ACFOD7_16350</name>
</gene>
<proteinExistence type="predicted"/>
<accession>A0ABV7IHX2</accession>
<feature type="non-terminal residue" evidence="1">
    <location>
        <position position="67"/>
    </location>
</feature>
<dbReference type="Proteomes" id="UP001595557">
    <property type="component" value="Unassembled WGS sequence"/>
</dbReference>
<comment type="caution">
    <text evidence="1">The sequence shown here is derived from an EMBL/GenBank/DDBJ whole genome shotgun (WGS) entry which is preliminary data.</text>
</comment>
<protein>
    <submittedName>
        <fullName evidence="1">Uncharacterized protein</fullName>
    </submittedName>
</protein>
<dbReference type="EMBL" id="JBHRTE010000080">
    <property type="protein sequence ID" value="MFC3169623.1"/>
    <property type="molecule type" value="Genomic_DNA"/>
</dbReference>
<sequence>MTDVDQPPDERLAETIPLVFLQGCKWCPETVFLTVMVLVLYPLQGLCCPNRLMASVPLPRTDLSHGL</sequence>
<evidence type="ECO:0000313" key="1">
    <source>
        <dbReference type="EMBL" id="MFC3169623.1"/>
    </source>
</evidence>
<dbReference type="RefSeq" id="WP_377707289.1">
    <property type="nucleotide sequence ID" value="NZ_JBHRTE010000080.1"/>
</dbReference>
<reference evidence="2" key="1">
    <citation type="journal article" date="2019" name="Int. J. Syst. Evol. Microbiol.">
        <title>The Global Catalogue of Microorganisms (GCM) 10K type strain sequencing project: providing services to taxonomists for standard genome sequencing and annotation.</title>
        <authorList>
            <consortium name="The Broad Institute Genomics Platform"/>
            <consortium name="The Broad Institute Genome Sequencing Center for Infectious Disease"/>
            <person name="Wu L."/>
            <person name="Ma J."/>
        </authorList>
    </citation>
    <scope>NUCLEOTIDE SEQUENCE [LARGE SCALE GENOMIC DNA]</scope>
    <source>
        <strain evidence="2">KCTC 52239</strain>
    </source>
</reference>
<organism evidence="1 2">
    <name type="scientific">Paracoccus fontiphilus</name>
    <dbReference type="NCBI Taxonomy" id="1815556"/>
    <lineage>
        <taxon>Bacteria</taxon>
        <taxon>Pseudomonadati</taxon>
        <taxon>Pseudomonadota</taxon>
        <taxon>Alphaproteobacteria</taxon>
        <taxon>Rhodobacterales</taxon>
        <taxon>Paracoccaceae</taxon>
        <taxon>Paracoccus</taxon>
    </lineage>
</organism>
<keyword evidence="2" id="KW-1185">Reference proteome</keyword>
<evidence type="ECO:0000313" key="2">
    <source>
        <dbReference type="Proteomes" id="UP001595557"/>
    </source>
</evidence>